<gene>
    <name evidence="2" type="ORF">GCM10023323_21500</name>
</gene>
<evidence type="ECO:0000313" key="3">
    <source>
        <dbReference type="Proteomes" id="UP001499878"/>
    </source>
</evidence>
<feature type="region of interest" description="Disordered" evidence="1">
    <location>
        <begin position="1"/>
        <end position="111"/>
    </location>
</feature>
<accession>A0ABP9SZ92</accession>
<feature type="compositionally biased region" description="Polar residues" evidence="1">
    <location>
        <begin position="73"/>
        <end position="82"/>
    </location>
</feature>
<protein>
    <submittedName>
        <fullName evidence="2">Uncharacterized protein</fullName>
    </submittedName>
</protein>
<dbReference type="EMBL" id="BAABJR010000005">
    <property type="protein sequence ID" value="GAA5207151.1"/>
    <property type="molecule type" value="Genomic_DNA"/>
</dbReference>
<evidence type="ECO:0000256" key="1">
    <source>
        <dbReference type="SAM" id="MobiDB-lite"/>
    </source>
</evidence>
<organism evidence="2 3">
    <name type="scientific">Streptomyces thinghirensis</name>
    <dbReference type="NCBI Taxonomy" id="551547"/>
    <lineage>
        <taxon>Bacteria</taxon>
        <taxon>Bacillati</taxon>
        <taxon>Actinomycetota</taxon>
        <taxon>Actinomycetes</taxon>
        <taxon>Kitasatosporales</taxon>
        <taxon>Streptomycetaceae</taxon>
        <taxon>Streptomyces</taxon>
    </lineage>
</organism>
<evidence type="ECO:0000313" key="2">
    <source>
        <dbReference type="EMBL" id="GAA5207151.1"/>
    </source>
</evidence>
<comment type="caution">
    <text evidence="2">The sequence shown here is derived from an EMBL/GenBank/DDBJ whole genome shotgun (WGS) entry which is preliminary data.</text>
</comment>
<sequence length="148" mass="15639">MRVLRHASMLSPATDKDRRPPAVNGLQLASTAGAAADVLTLSSGQPAPGHPSDGGEETREHAAGPGAARQRQTHLLLTQKTAPDSDYPAVLRSTTQGVPAQGADPRQDKLHPDRILDAAFTTGRRPAQAPALFGHHRLDRHALGSVFK</sequence>
<proteinExistence type="predicted"/>
<dbReference type="Proteomes" id="UP001499878">
    <property type="component" value="Unassembled WGS sequence"/>
</dbReference>
<name>A0ABP9SZ92_9ACTN</name>
<keyword evidence="3" id="KW-1185">Reference proteome</keyword>
<reference evidence="3" key="1">
    <citation type="journal article" date="2019" name="Int. J. Syst. Evol. Microbiol.">
        <title>The Global Catalogue of Microorganisms (GCM) 10K type strain sequencing project: providing services to taxonomists for standard genome sequencing and annotation.</title>
        <authorList>
            <consortium name="The Broad Institute Genomics Platform"/>
            <consortium name="The Broad Institute Genome Sequencing Center for Infectious Disease"/>
            <person name="Wu L."/>
            <person name="Ma J."/>
        </authorList>
    </citation>
    <scope>NUCLEOTIDE SEQUENCE [LARGE SCALE GENOMIC DNA]</scope>
    <source>
        <strain evidence="3">JCM 18306</strain>
    </source>
</reference>